<feature type="domain" description="Putative exodeoxyribonuclease 8 PDDEXK-like" evidence="1">
    <location>
        <begin position="30"/>
        <end position="256"/>
    </location>
</feature>
<comment type="caution">
    <text evidence="2">The sequence shown here is derived from an EMBL/GenBank/DDBJ whole genome shotgun (WGS) entry which is preliminary data.</text>
</comment>
<dbReference type="Proteomes" id="UP000540423">
    <property type="component" value="Unassembled WGS sequence"/>
</dbReference>
<dbReference type="EMBL" id="JACHEM010000031">
    <property type="protein sequence ID" value="MBB6439888.1"/>
    <property type="molecule type" value="Genomic_DNA"/>
</dbReference>
<gene>
    <name evidence="2" type="ORF">HNQ79_006400</name>
</gene>
<proteinExistence type="predicted"/>
<evidence type="ECO:0000259" key="1">
    <source>
        <dbReference type="Pfam" id="PF12684"/>
    </source>
</evidence>
<sequence length="273" mass="30708">MTTADTIVPGMYDIPAEQYHGDPVPGGSLSSTGARKLTDCPARFKYDLDHPQPHKTVFDFGTAAHRVVLGVGPELVLVDEERWDTNETKATVAKIRAAGNIPLKREALERVHDMATELLQYPQAAELLAPGAGVAEQTLLWQTDGIWCRALLDYLRQDGIVDYKSARSAHPEAIERAVREYGYAQQDDWYRTGAVELDLIPPTGSFHFVVQEKEPPYLVTVVELDLGWREIARQRNARALWLYETCRASGYWPPYATDTVLISPPAWLERQYV</sequence>
<dbReference type="Pfam" id="PF12684">
    <property type="entry name" value="DUF3799"/>
    <property type="match status" value="1"/>
</dbReference>
<dbReference type="InterPro" id="IPR024432">
    <property type="entry name" value="Put_RecE_PDDEXK-like_dom"/>
</dbReference>
<keyword evidence="3" id="KW-1185">Reference proteome</keyword>
<evidence type="ECO:0000313" key="2">
    <source>
        <dbReference type="EMBL" id="MBB6439888.1"/>
    </source>
</evidence>
<evidence type="ECO:0000313" key="3">
    <source>
        <dbReference type="Proteomes" id="UP000540423"/>
    </source>
</evidence>
<dbReference type="InterPro" id="IPR011604">
    <property type="entry name" value="PDDEXK-like_dom_sf"/>
</dbReference>
<name>A0A7X0LSN9_9ACTN</name>
<dbReference type="Gene3D" id="3.90.320.10">
    <property type="match status" value="1"/>
</dbReference>
<reference evidence="2 3" key="1">
    <citation type="submission" date="2020-08" db="EMBL/GenBank/DDBJ databases">
        <title>Genomic Encyclopedia of Type Strains, Phase IV (KMG-IV): sequencing the most valuable type-strain genomes for metagenomic binning, comparative biology and taxonomic classification.</title>
        <authorList>
            <person name="Goeker M."/>
        </authorList>
    </citation>
    <scope>NUCLEOTIDE SEQUENCE [LARGE SCALE GENOMIC DNA]</scope>
    <source>
        <strain evidence="2 3">DSM 40141</strain>
    </source>
</reference>
<protein>
    <recommendedName>
        <fullName evidence="1">Putative exodeoxyribonuclease 8 PDDEXK-like domain-containing protein</fullName>
    </recommendedName>
</protein>
<accession>A0A7X0LSN9</accession>
<dbReference type="AlphaFoldDB" id="A0A7X0LSN9"/>
<organism evidence="2 3">
    <name type="scientific">Streptomyces candidus</name>
    <dbReference type="NCBI Taxonomy" id="67283"/>
    <lineage>
        <taxon>Bacteria</taxon>
        <taxon>Bacillati</taxon>
        <taxon>Actinomycetota</taxon>
        <taxon>Actinomycetes</taxon>
        <taxon>Kitasatosporales</taxon>
        <taxon>Streptomycetaceae</taxon>
        <taxon>Streptomyces</taxon>
    </lineage>
</organism>
<dbReference type="RefSeq" id="WP_229923813.1">
    <property type="nucleotide sequence ID" value="NZ_BNBN01000044.1"/>
</dbReference>